<evidence type="ECO:0000313" key="2">
    <source>
        <dbReference type="EMBL" id="CAA9581179.1"/>
    </source>
</evidence>
<feature type="compositionally biased region" description="Basic and acidic residues" evidence="1">
    <location>
        <begin position="84"/>
        <end position="100"/>
    </location>
</feature>
<feature type="non-terminal residue" evidence="2">
    <location>
        <position position="1"/>
    </location>
</feature>
<proteinExistence type="predicted"/>
<name>A0A6J4VL23_9BACT</name>
<feature type="compositionally biased region" description="Low complexity" evidence="1">
    <location>
        <begin position="60"/>
        <end position="74"/>
    </location>
</feature>
<protein>
    <submittedName>
        <fullName evidence="2">Cell division inhibitor</fullName>
    </submittedName>
</protein>
<sequence>DVGDGRGGRGETGGGHRRDRADRQGALRPAAGAGLRRRRPLARPGGSARGGSRRGRVRPVRAGGDRAVGVGARWRVGRRQPGGRLDRRQALERGVQARDP</sequence>
<dbReference type="EMBL" id="CADCWM010000804">
    <property type="protein sequence ID" value="CAA9581179.1"/>
    <property type="molecule type" value="Genomic_DNA"/>
</dbReference>
<gene>
    <name evidence="2" type="ORF">AVDCRST_MAG88-3351</name>
</gene>
<evidence type="ECO:0000256" key="1">
    <source>
        <dbReference type="SAM" id="MobiDB-lite"/>
    </source>
</evidence>
<dbReference type="AlphaFoldDB" id="A0A6J4VL23"/>
<feature type="region of interest" description="Disordered" evidence="1">
    <location>
        <begin position="1"/>
        <end position="100"/>
    </location>
</feature>
<organism evidence="2">
    <name type="scientific">uncultured Thermomicrobiales bacterium</name>
    <dbReference type="NCBI Taxonomy" id="1645740"/>
    <lineage>
        <taxon>Bacteria</taxon>
        <taxon>Pseudomonadati</taxon>
        <taxon>Thermomicrobiota</taxon>
        <taxon>Thermomicrobia</taxon>
        <taxon>Thermomicrobiales</taxon>
        <taxon>environmental samples</taxon>
    </lineage>
</organism>
<accession>A0A6J4VL23</accession>
<reference evidence="2" key="1">
    <citation type="submission" date="2020-02" db="EMBL/GenBank/DDBJ databases">
        <authorList>
            <person name="Meier V. D."/>
        </authorList>
    </citation>
    <scope>NUCLEOTIDE SEQUENCE</scope>
    <source>
        <strain evidence="2">AVDCRST_MAG88</strain>
    </source>
</reference>
<feature type="compositionally biased region" description="Basic and acidic residues" evidence="1">
    <location>
        <begin position="1"/>
        <end position="25"/>
    </location>
</feature>
<feature type="non-terminal residue" evidence="2">
    <location>
        <position position="100"/>
    </location>
</feature>